<evidence type="ECO:0000313" key="9">
    <source>
        <dbReference type="Proteomes" id="UP000007383"/>
    </source>
</evidence>
<dbReference type="PROSITE" id="PS00092">
    <property type="entry name" value="N6_MTASE"/>
    <property type="match status" value="1"/>
</dbReference>
<dbReference type="PANTHER" id="PTHR47816">
    <property type="entry name" value="RIBOSOMAL RNA SMALL SUBUNIT METHYLTRANSFERASE C"/>
    <property type="match status" value="1"/>
</dbReference>
<dbReference type="GO" id="GO:0008170">
    <property type="term" value="F:N-methyltransferase activity"/>
    <property type="evidence" value="ECO:0007669"/>
    <property type="project" value="UniProtKB-ARBA"/>
</dbReference>
<evidence type="ECO:0000256" key="4">
    <source>
        <dbReference type="ARBA" id="ARBA00022679"/>
    </source>
</evidence>
<feature type="domain" description="RlmG N-terminal" evidence="7">
    <location>
        <begin position="4"/>
        <end position="186"/>
    </location>
</feature>
<dbReference type="RefSeq" id="WP_014454820.1">
    <property type="nucleotide sequence ID" value="NC_017098.1"/>
</dbReference>
<dbReference type="PATRIC" id="fig|889378.3.peg.734"/>
<keyword evidence="5" id="KW-0949">S-adenosyl-L-methionine</keyword>
<dbReference type="InterPro" id="IPR029063">
    <property type="entry name" value="SAM-dependent_MTases_sf"/>
</dbReference>
<dbReference type="EMBL" id="CP003282">
    <property type="protein sequence ID" value="AFG36823.1"/>
    <property type="molecule type" value="Genomic_DNA"/>
</dbReference>
<proteinExistence type="predicted"/>
<dbReference type="eggNOG" id="COG2813">
    <property type="taxonomic scope" value="Bacteria"/>
</dbReference>
<dbReference type="HOGENOM" id="CLU_040288_4_0_12"/>
<name>H9UH30_SPIAZ</name>
<dbReference type="InterPro" id="IPR058679">
    <property type="entry name" value="RlmG_N"/>
</dbReference>
<dbReference type="InterPro" id="IPR046977">
    <property type="entry name" value="RsmC/RlmG"/>
</dbReference>
<dbReference type="OrthoDB" id="29650at2"/>
<evidence type="ECO:0000256" key="1">
    <source>
        <dbReference type="ARBA" id="ARBA00022490"/>
    </source>
</evidence>
<keyword evidence="1" id="KW-0963">Cytoplasm</keyword>
<dbReference type="AlphaFoldDB" id="H9UH30"/>
<evidence type="ECO:0000256" key="3">
    <source>
        <dbReference type="ARBA" id="ARBA00022603"/>
    </source>
</evidence>
<dbReference type="Pfam" id="PF05175">
    <property type="entry name" value="MTS"/>
    <property type="match status" value="1"/>
</dbReference>
<evidence type="ECO:0000259" key="6">
    <source>
        <dbReference type="Pfam" id="PF05175"/>
    </source>
</evidence>
<keyword evidence="4" id="KW-0808">Transferase</keyword>
<reference evidence="9" key="1">
    <citation type="journal article" date="2013" name="Stand. Genomic Sci.">
        <title>Complete genome sequence of the halophilic bacterium Spirochaeta africana type strain (Z-7692(T)) from the alkaline Lake Magadi in the East African Rift.</title>
        <authorList>
            <person name="Liolos K."/>
            <person name="Abt B."/>
            <person name="Scheuner C."/>
            <person name="Teshima H."/>
            <person name="Held B."/>
            <person name="Lapidus A."/>
            <person name="Nolan M."/>
            <person name="Lucas S."/>
            <person name="Deshpande S."/>
            <person name="Cheng J.F."/>
            <person name="Tapia R."/>
            <person name="Goodwin L.A."/>
            <person name="Pitluck S."/>
            <person name="Pagani I."/>
            <person name="Ivanova N."/>
            <person name="Mavromatis K."/>
            <person name="Mikhailova N."/>
            <person name="Huntemann M."/>
            <person name="Pati A."/>
            <person name="Chen A."/>
            <person name="Palaniappan K."/>
            <person name="Land M."/>
            <person name="Rohde M."/>
            <person name="Tindall B.J."/>
            <person name="Detter J.C."/>
            <person name="Goker M."/>
            <person name="Bristow J."/>
            <person name="Eisen J.A."/>
            <person name="Markowitz V."/>
            <person name="Hugenholtz P."/>
            <person name="Woyke T."/>
            <person name="Klenk H.P."/>
            <person name="Kyrpides N.C."/>
        </authorList>
    </citation>
    <scope>NUCLEOTIDE SEQUENCE</scope>
    <source>
        <strain evidence="9">ATCC 700263 / DSM 8902 / Z-7692</strain>
    </source>
</reference>
<dbReference type="KEGG" id="sfc:Spiaf_0724"/>
<dbReference type="Proteomes" id="UP000007383">
    <property type="component" value="Chromosome"/>
</dbReference>
<dbReference type="InterPro" id="IPR007848">
    <property type="entry name" value="Small_mtfrase_dom"/>
</dbReference>
<dbReference type="STRING" id="889378.Spiaf_0724"/>
<dbReference type="GO" id="GO:0008757">
    <property type="term" value="F:S-adenosylmethionine-dependent methyltransferase activity"/>
    <property type="evidence" value="ECO:0007669"/>
    <property type="project" value="InterPro"/>
</dbReference>
<gene>
    <name evidence="8" type="ordered locus">Spiaf_0724</name>
</gene>
<evidence type="ECO:0000259" key="7">
    <source>
        <dbReference type="Pfam" id="PF26049"/>
    </source>
</evidence>
<dbReference type="GO" id="GO:0006364">
    <property type="term" value="P:rRNA processing"/>
    <property type="evidence" value="ECO:0007669"/>
    <property type="project" value="UniProtKB-KW"/>
</dbReference>
<organism evidence="8 9">
    <name type="scientific">Spirochaeta africana (strain ATCC 700263 / DSM 8902 / Z-7692)</name>
    <dbReference type="NCBI Taxonomy" id="889378"/>
    <lineage>
        <taxon>Bacteria</taxon>
        <taxon>Pseudomonadati</taxon>
        <taxon>Spirochaetota</taxon>
        <taxon>Spirochaetia</taxon>
        <taxon>Spirochaetales</taxon>
        <taxon>Spirochaetaceae</taxon>
        <taxon>Spirochaeta</taxon>
    </lineage>
</organism>
<evidence type="ECO:0000256" key="5">
    <source>
        <dbReference type="ARBA" id="ARBA00022691"/>
    </source>
</evidence>
<dbReference type="GO" id="GO:0032259">
    <property type="term" value="P:methylation"/>
    <property type="evidence" value="ECO:0007669"/>
    <property type="project" value="UniProtKB-KW"/>
</dbReference>
<protein>
    <submittedName>
        <fullName evidence="8">16S RNA G1207 methylase RsmC</fullName>
    </submittedName>
</protein>
<dbReference type="Pfam" id="PF26049">
    <property type="entry name" value="RLMG_N"/>
    <property type="match status" value="1"/>
</dbReference>
<dbReference type="CDD" id="cd02440">
    <property type="entry name" value="AdoMet_MTases"/>
    <property type="match status" value="1"/>
</dbReference>
<keyword evidence="2" id="KW-0698">rRNA processing</keyword>
<keyword evidence="9" id="KW-1185">Reference proteome</keyword>
<dbReference type="InterPro" id="IPR002052">
    <property type="entry name" value="DNA_methylase_N6_adenine_CS"/>
</dbReference>
<dbReference type="Gene3D" id="3.40.50.150">
    <property type="entry name" value="Vaccinia Virus protein VP39"/>
    <property type="match status" value="2"/>
</dbReference>
<dbReference type="PANTHER" id="PTHR47816:SF5">
    <property type="entry name" value="RIBOSOMAL RNA LARGE SUBUNIT METHYLTRANSFERASE G"/>
    <property type="match status" value="1"/>
</dbReference>
<keyword evidence="3 8" id="KW-0489">Methyltransferase</keyword>
<evidence type="ECO:0000313" key="8">
    <source>
        <dbReference type="EMBL" id="AFG36823.1"/>
    </source>
</evidence>
<evidence type="ECO:0000256" key="2">
    <source>
        <dbReference type="ARBA" id="ARBA00022552"/>
    </source>
</evidence>
<dbReference type="SUPFAM" id="SSF53335">
    <property type="entry name" value="S-adenosyl-L-methionine-dependent methyltransferases"/>
    <property type="match status" value="1"/>
</dbReference>
<dbReference type="GO" id="GO:0003676">
    <property type="term" value="F:nucleic acid binding"/>
    <property type="evidence" value="ECO:0007669"/>
    <property type="project" value="InterPro"/>
</dbReference>
<accession>H9UH30</accession>
<feature type="domain" description="Methyltransferase small" evidence="6">
    <location>
        <begin position="211"/>
        <end position="397"/>
    </location>
</feature>
<sequence>MTQSAEFPQGTLQLQRYPDTGNPTLRAWDAADELLLQRLAATGTAEIGRVLIVHDNFGALGCALQGLQPDWHHDSLLAATALTGNLRLNGLEPAGIRRVALEQAAETAPGTVAERRYDTILLKMPKQLAYLEYLLRQLRARMHPDSRLLLGGMSRAVPRAVYELCGQLFSDGDAGRAVKKARVIELGIDRLPEEAPPAALACAEQESWEGVRLVKLPNTFARRQLDVGSRLLAELLIRQGAAGVSTSAPGAPPAILDIGCGNGLLSAAAGLAWPRARITAIDESYLAVKSAAASLAATAAANPGYQSLATAQVLQMDGGDMRLSDSYDLMLCNPPFHEQGAVNRRLAQRLLQDARRLLTDNGLVLVVANTSLGYAGVLRRDGWQVAELARRSGFSVLELRSP</sequence>